<dbReference type="PROSITE" id="PS51257">
    <property type="entry name" value="PROKAR_LIPOPROTEIN"/>
    <property type="match status" value="1"/>
</dbReference>
<evidence type="ECO:0000256" key="1">
    <source>
        <dbReference type="ARBA" id="ARBA00023015"/>
    </source>
</evidence>
<proteinExistence type="predicted"/>
<dbReference type="InterPro" id="IPR009057">
    <property type="entry name" value="Homeodomain-like_sf"/>
</dbReference>
<dbReference type="PANTHER" id="PTHR43130">
    <property type="entry name" value="ARAC-FAMILY TRANSCRIPTIONAL REGULATOR"/>
    <property type="match status" value="1"/>
</dbReference>
<name>A0A918DZC8_9GAMM</name>
<accession>A0A918DZC8</accession>
<dbReference type="SMART" id="SM00342">
    <property type="entry name" value="HTH_ARAC"/>
    <property type="match status" value="1"/>
</dbReference>
<dbReference type="SUPFAM" id="SSF46689">
    <property type="entry name" value="Homeodomain-like"/>
    <property type="match status" value="2"/>
</dbReference>
<dbReference type="CDD" id="cd03136">
    <property type="entry name" value="GATase1_AraC_ArgR_like"/>
    <property type="match status" value="1"/>
</dbReference>
<dbReference type="SUPFAM" id="SSF52317">
    <property type="entry name" value="Class I glutamine amidotransferase-like"/>
    <property type="match status" value="1"/>
</dbReference>
<dbReference type="PROSITE" id="PS01124">
    <property type="entry name" value="HTH_ARAC_FAMILY_2"/>
    <property type="match status" value="1"/>
</dbReference>
<dbReference type="InterPro" id="IPR002818">
    <property type="entry name" value="DJ-1/PfpI"/>
</dbReference>
<dbReference type="InterPro" id="IPR018062">
    <property type="entry name" value="HTH_AraC-typ_CS"/>
</dbReference>
<evidence type="ECO:0000256" key="2">
    <source>
        <dbReference type="ARBA" id="ARBA00023125"/>
    </source>
</evidence>
<dbReference type="Gene3D" id="3.40.50.880">
    <property type="match status" value="1"/>
</dbReference>
<sequence length="336" mass="37409">MSSLPKRTQRLGFVLMPGFSLTGFSCAVEALQTANSLSGQALYEVTLIGVGDEALVRSSSGAEVRAECHVDKVPMLDALFICGPSALSRNGQEKLTPWLKRWARSIRTLGGIGTGAYLLARAGLLDGYRATIHWLDMAALRDEFPRVQATGNLFETDRDRYTCGGGTAAMDMMLFLIGREHGMELASSLSEQFVCERIRPSDEAQRVPLKARLGTRQPSLIEAVTLMEANIEEPLSTDDLAHHVGVSRRHLERLFKQHLQTVPSQYYLELRLDRARTLLRTDDRPILQVGLMCGFSSASYFSTAYRNHFGLTPRQERRNAQPAGELQPSYGRSFER</sequence>
<dbReference type="PANTHER" id="PTHR43130:SF3">
    <property type="entry name" value="HTH-TYPE TRANSCRIPTIONAL REGULATOR RV1931C"/>
    <property type="match status" value="1"/>
</dbReference>
<dbReference type="Pfam" id="PF12833">
    <property type="entry name" value="HTH_18"/>
    <property type="match status" value="1"/>
</dbReference>
<evidence type="ECO:0000256" key="4">
    <source>
        <dbReference type="SAM" id="MobiDB-lite"/>
    </source>
</evidence>
<feature type="region of interest" description="Disordered" evidence="4">
    <location>
        <begin position="312"/>
        <end position="336"/>
    </location>
</feature>
<keyword evidence="3" id="KW-0804">Transcription</keyword>
<feature type="domain" description="HTH araC/xylS-type" evidence="5">
    <location>
        <begin position="221"/>
        <end position="319"/>
    </location>
</feature>
<dbReference type="AlphaFoldDB" id="A0A918DZC8"/>
<reference evidence="6 7" key="1">
    <citation type="journal article" date="2014" name="Int. J. Syst. Evol. Microbiol.">
        <title>Complete genome sequence of Corynebacterium casei LMG S-19264T (=DSM 44701T), isolated from a smear-ripened cheese.</title>
        <authorList>
            <consortium name="US DOE Joint Genome Institute (JGI-PGF)"/>
            <person name="Walter F."/>
            <person name="Albersmeier A."/>
            <person name="Kalinowski J."/>
            <person name="Ruckert C."/>
        </authorList>
    </citation>
    <scope>NUCLEOTIDE SEQUENCE [LARGE SCALE GENOMIC DNA]</scope>
    <source>
        <strain evidence="6 7">CGMCC 1.7286</strain>
    </source>
</reference>
<dbReference type="Pfam" id="PF01965">
    <property type="entry name" value="DJ-1_PfpI"/>
    <property type="match status" value="1"/>
</dbReference>
<organism evidence="6 7">
    <name type="scientific">Marinobacterium nitratireducens</name>
    <dbReference type="NCBI Taxonomy" id="518897"/>
    <lineage>
        <taxon>Bacteria</taxon>
        <taxon>Pseudomonadati</taxon>
        <taxon>Pseudomonadota</taxon>
        <taxon>Gammaproteobacteria</taxon>
        <taxon>Oceanospirillales</taxon>
        <taxon>Oceanospirillaceae</taxon>
        <taxon>Marinobacterium</taxon>
    </lineage>
</organism>
<comment type="caution">
    <text evidence="6">The sequence shown here is derived from an EMBL/GenBank/DDBJ whole genome shotgun (WGS) entry which is preliminary data.</text>
</comment>
<dbReference type="InterPro" id="IPR020449">
    <property type="entry name" value="Tscrpt_reg_AraC-type_HTH"/>
</dbReference>
<keyword evidence="1" id="KW-0805">Transcription regulation</keyword>
<keyword evidence="7" id="KW-1185">Reference proteome</keyword>
<dbReference type="InterPro" id="IPR029062">
    <property type="entry name" value="Class_I_gatase-like"/>
</dbReference>
<dbReference type="InterPro" id="IPR018060">
    <property type="entry name" value="HTH_AraC"/>
</dbReference>
<dbReference type="EMBL" id="BMLT01000026">
    <property type="protein sequence ID" value="GGO89524.1"/>
    <property type="molecule type" value="Genomic_DNA"/>
</dbReference>
<evidence type="ECO:0000313" key="7">
    <source>
        <dbReference type="Proteomes" id="UP000599578"/>
    </source>
</evidence>
<evidence type="ECO:0000313" key="6">
    <source>
        <dbReference type="EMBL" id="GGO89524.1"/>
    </source>
</evidence>
<dbReference type="Gene3D" id="1.10.10.60">
    <property type="entry name" value="Homeodomain-like"/>
    <property type="match status" value="2"/>
</dbReference>
<protein>
    <submittedName>
        <fullName evidence="6">Protein GbdR</fullName>
    </submittedName>
</protein>
<dbReference type="PRINTS" id="PR00032">
    <property type="entry name" value="HTHARAC"/>
</dbReference>
<dbReference type="Proteomes" id="UP000599578">
    <property type="component" value="Unassembled WGS sequence"/>
</dbReference>
<keyword evidence="2" id="KW-0238">DNA-binding</keyword>
<dbReference type="PROSITE" id="PS00041">
    <property type="entry name" value="HTH_ARAC_FAMILY_1"/>
    <property type="match status" value="1"/>
</dbReference>
<dbReference type="GO" id="GO:0043565">
    <property type="term" value="F:sequence-specific DNA binding"/>
    <property type="evidence" value="ECO:0007669"/>
    <property type="project" value="InterPro"/>
</dbReference>
<dbReference type="InterPro" id="IPR052158">
    <property type="entry name" value="INH-QAR"/>
</dbReference>
<dbReference type="GO" id="GO:0003700">
    <property type="term" value="F:DNA-binding transcription factor activity"/>
    <property type="evidence" value="ECO:0007669"/>
    <property type="project" value="InterPro"/>
</dbReference>
<evidence type="ECO:0000259" key="5">
    <source>
        <dbReference type="PROSITE" id="PS01124"/>
    </source>
</evidence>
<evidence type="ECO:0000256" key="3">
    <source>
        <dbReference type="ARBA" id="ARBA00023163"/>
    </source>
</evidence>
<gene>
    <name evidence="6" type="primary">gbdR</name>
    <name evidence="6" type="ORF">GCM10011348_47470</name>
</gene>